<dbReference type="GO" id="GO:0003677">
    <property type="term" value="F:DNA binding"/>
    <property type="evidence" value="ECO:0007669"/>
    <property type="project" value="UniProtKB-KW"/>
</dbReference>
<dbReference type="EMBL" id="JAVDYF010000001">
    <property type="protein sequence ID" value="MDR7353863.1"/>
    <property type="molecule type" value="Genomic_DNA"/>
</dbReference>
<dbReference type="Gene3D" id="1.10.10.10">
    <property type="entry name" value="Winged helix-like DNA-binding domain superfamily/Winged helix DNA-binding domain"/>
    <property type="match status" value="1"/>
</dbReference>
<dbReference type="PRINTS" id="PR00598">
    <property type="entry name" value="HTHMARR"/>
</dbReference>
<proteinExistence type="predicted"/>
<evidence type="ECO:0000256" key="2">
    <source>
        <dbReference type="ARBA" id="ARBA00023125"/>
    </source>
</evidence>
<reference evidence="5 6" key="1">
    <citation type="submission" date="2023-07" db="EMBL/GenBank/DDBJ databases">
        <title>Sequencing the genomes of 1000 actinobacteria strains.</title>
        <authorList>
            <person name="Klenk H.-P."/>
        </authorList>
    </citation>
    <scope>NUCLEOTIDE SEQUENCE [LARGE SCALE GENOMIC DNA]</scope>
    <source>
        <strain evidence="5 6">DSM 44508</strain>
    </source>
</reference>
<organism evidence="5 6">
    <name type="scientific">Corynebacterium felinum</name>
    <dbReference type="NCBI Taxonomy" id="131318"/>
    <lineage>
        <taxon>Bacteria</taxon>
        <taxon>Bacillati</taxon>
        <taxon>Actinomycetota</taxon>
        <taxon>Actinomycetes</taxon>
        <taxon>Mycobacteriales</taxon>
        <taxon>Corynebacteriaceae</taxon>
        <taxon>Corynebacterium</taxon>
    </lineage>
</organism>
<protein>
    <submittedName>
        <fullName evidence="5">DNA-binding MarR family transcriptional regulator</fullName>
    </submittedName>
</protein>
<keyword evidence="3" id="KW-0804">Transcription</keyword>
<dbReference type="PANTHER" id="PTHR42756:SF1">
    <property type="entry name" value="TRANSCRIPTIONAL REPRESSOR OF EMRAB OPERON"/>
    <property type="match status" value="1"/>
</dbReference>
<dbReference type="PANTHER" id="PTHR42756">
    <property type="entry name" value="TRANSCRIPTIONAL REGULATOR, MARR"/>
    <property type="match status" value="1"/>
</dbReference>
<evidence type="ECO:0000256" key="3">
    <source>
        <dbReference type="ARBA" id="ARBA00023163"/>
    </source>
</evidence>
<sequence length="151" mass="17199">MATFEIPTALLESPSFQLERLRRRTRDAVENSLTASNTSLREYWVLSCLMNTEATSQTALCALLAVDASDMVRLIDSLEKKNWVKRERDSKDRRRQIVKATKKGRKAQAELAELVSAAEHTALYESTQKQLKHLRKLADAIFEAEENDTTD</sequence>
<dbReference type="RefSeq" id="WP_277103796.1">
    <property type="nucleotide sequence ID" value="NZ_BAAAJS010000014.1"/>
</dbReference>
<keyword evidence="6" id="KW-1185">Reference proteome</keyword>
<accession>A0ABU2B7V3</accession>
<keyword evidence="1" id="KW-0805">Transcription regulation</keyword>
<evidence type="ECO:0000259" key="4">
    <source>
        <dbReference type="PROSITE" id="PS50995"/>
    </source>
</evidence>
<keyword evidence="2 5" id="KW-0238">DNA-binding</keyword>
<evidence type="ECO:0000313" key="6">
    <source>
        <dbReference type="Proteomes" id="UP001183619"/>
    </source>
</evidence>
<comment type="caution">
    <text evidence="5">The sequence shown here is derived from an EMBL/GenBank/DDBJ whole genome shotgun (WGS) entry which is preliminary data.</text>
</comment>
<dbReference type="InterPro" id="IPR036390">
    <property type="entry name" value="WH_DNA-bd_sf"/>
</dbReference>
<dbReference type="PROSITE" id="PS50995">
    <property type="entry name" value="HTH_MARR_2"/>
    <property type="match status" value="1"/>
</dbReference>
<dbReference type="SMART" id="SM00347">
    <property type="entry name" value="HTH_MARR"/>
    <property type="match status" value="1"/>
</dbReference>
<name>A0ABU2B7V3_9CORY</name>
<dbReference type="InterPro" id="IPR000835">
    <property type="entry name" value="HTH_MarR-typ"/>
</dbReference>
<dbReference type="SUPFAM" id="SSF46785">
    <property type="entry name" value="Winged helix' DNA-binding domain"/>
    <property type="match status" value="1"/>
</dbReference>
<evidence type="ECO:0000313" key="5">
    <source>
        <dbReference type="EMBL" id="MDR7353863.1"/>
    </source>
</evidence>
<dbReference type="Pfam" id="PF01047">
    <property type="entry name" value="MarR"/>
    <property type="match status" value="1"/>
</dbReference>
<evidence type="ECO:0000256" key="1">
    <source>
        <dbReference type="ARBA" id="ARBA00023015"/>
    </source>
</evidence>
<dbReference type="Proteomes" id="UP001183619">
    <property type="component" value="Unassembled WGS sequence"/>
</dbReference>
<feature type="domain" description="HTH marR-type" evidence="4">
    <location>
        <begin position="11"/>
        <end position="143"/>
    </location>
</feature>
<gene>
    <name evidence="5" type="ORF">J2S37_000401</name>
</gene>
<dbReference type="InterPro" id="IPR036388">
    <property type="entry name" value="WH-like_DNA-bd_sf"/>
</dbReference>